<proteinExistence type="predicted"/>
<evidence type="ECO:0000313" key="2">
    <source>
        <dbReference type="EMBL" id="KKQ11497.1"/>
    </source>
</evidence>
<name>A0A0G0F142_9BACT</name>
<dbReference type="EMBL" id="LBSF01000025">
    <property type="protein sequence ID" value="KKQ11497.1"/>
    <property type="molecule type" value="Genomic_DNA"/>
</dbReference>
<dbReference type="SUPFAM" id="SSF55729">
    <property type="entry name" value="Acyl-CoA N-acyltransferases (Nat)"/>
    <property type="match status" value="1"/>
</dbReference>
<comment type="caution">
    <text evidence="2">The sequence shown here is derived from an EMBL/GenBank/DDBJ whole genome shotgun (WGS) entry which is preliminary data.</text>
</comment>
<dbReference type="InterPro" id="IPR016181">
    <property type="entry name" value="Acyl_CoA_acyltransferase"/>
</dbReference>
<organism evidence="2 3">
    <name type="scientific">candidate division WS6 bacterium GW2011_GWC2_36_7</name>
    <dbReference type="NCBI Taxonomy" id="1619091"/>
    <lineage>
        <taxon>Bacteria</taxon>
        <taxon>Candidatus Dojkabacteria</taxon>
    </lineage>
</organism>
<dbReference type="PANTHER" id="PTHR43451">
    <property type="entry name" value="ACETYLTRANSFERASE (GNAT) FAMILY PROTEIN"/>
    <property type="match status" value="1"/>
</dbReference>
<evidence type="ECO:0000313" key="3">
    <source>
        <dbReference type="Proteomes" id="UP000034075"/>
    </source>
</evidence>
<dbReference type="Proteomes" id="UP000034075">
    <property type="component" value="Unassembled WGS sequence"/>
</dbReference>
<dbReference type="AlphaFoldDB" id="A0A0G0F142"/>
<feature type="domain" description="N-acetyltransferase" evidence="1">
    <location>
        <begin position="1"/>
        <end position="157"/>
    </location>
</feature>
<dbReference type="Gene3D" id="3.40.630.30">
    <property type="match status" value="1"/>
</dbReference>
<dbReference type="PANTHER" id="PTHR43451:SF1">
    <property type="entry name" value="ACETYLTRANSFERASE"/>
    <property type="match status" value="1"/>
</dbReference>
<gene>
    <name evidence="2" type="ORF">US24_C0025G0010</name>
</gene>
<dbReference type="InterPro" id="IPR000182">
    <property type="entry name" value="GNAT_dom"/>
</dbReference>
<dbReference type="GO" id="GO:0016747">
    <property type="term" value="F:acyltransferase activity, transferring groups other than amino-acyl groups"/>
    <property type="evidence" value="ECO:0007669"/>
    <property type="project" value="InterPro"/>
</dbReference>
<dbReference type="PROSITE" id="PS51186">
    <property type="entry name" value="GNAT"/>
    <property type="match status" value="1"/>
</dbReference>
<keyword evidence="2" id="KW-0808">Transferase</keyword>
<dbReference type="InterPro" id="IPR052564">
    <property type="entry name" value="N-acetyltrans/Recomb-assoc"/>
</dbReference>
<accession>A0A0G0F142</accession>
<reference evidence="2" key="1">
    <citation type="journal article" date="2015" name="Nature">
        <title>rRNA introns, odd ribosomes, and small enigmatic genomes across a large radiation of phyla.</title>
        <authorList>
            <person name="Brown C.T."/>
            <person name="Hug L.A."/>
            <person name="Thomas B.C."/>
            <person name="Sharon I."/>
            <person name="Castelle C.J."/>
            <person name="Singh A."/>
            <person name="Wilkins M.J."/>
            <person name="Williams K.H."/>
            <person name="Banfield J.F."/>
        </authorList>
    </citation>
    <scope>NUCLEOTIDE SEQUENCE [LARGE SCALE GENOMIC DNA]</scope>
</reference>
<protein>
    <submittedName>
        <fullName evidence="2">GCN5-related N-acetyltransferase</fullName>
    </submittedName>
</protein>
<sequence>MIYKLTEKTELKTFQKIVDIHRLCISQSNAPFYPPEVIEEWLGEVNIEDTKNQLKYTTWVVLERDNNIVGFAQYSLPDCELYQIQINPNLQRKGYGKELYEYVEEEFKKNNIKEMGLYSVKNAILFYKSLGFKVKKDILFPLKKTKAELTVMTKKLI</sequence>
<evidence type="ECO:0000259" key="1">
    <source>
        <dbReference type="PROSITE" id="PS51186"/>
    </source>
</evidence>
<dbReference type="CDD" id="cd04301">
    <property type="entry name" value="NAT_SF"/>
    <property type="match status" value="1"/>
</dbReference>
<dbReference type="Pfam" id="PF00583">
    <property type="entry name" value="Acetyltransf_1"/>
    <property type="match status" value="1"/>
</dbReference>